<dbReference type="SUPFAM" id="SSF53474">
    <property type="entry name" value="alpha/beta-Hydrolases"/>
    <property type="match status" value="1"/>
</dbReference>
<dbReference type="PANTHER" id="PTHR22946:SF8">
    <property type="entry name" value="ACETYL XYLAN ESTERASE DOMAIN-CONTAINING PROTEIN"/>
    <property type="match status" value="1"/>
</dbReference>
<protein>
    <submittedName>
        <fullName evidence="2">Acetylxylan esterase</fullName>
    </submittedName>
</protein>
<evidence type="ECO:0000313" key="3">
    <source>
        <dbReference type="Proteomes" id="UP001597545"/>
    </source>
</evidence>
<dbReference type="Gene3D" id="3.40.50.1820">
    <property type="entry name" value="alpha/beta hydrolase"/>
    <property type="match status" value="1"/>
</dbReference>
<reference evidence="3" key="1">
    <citation type="journal article" date="2019" name="Int. J. Syst. Evol. Microbiol.">
        <title>The Global Catalogue of Microorganisms (GCM) 10K type strain sequencing project: providing services to taxonomists for standard genome sequencing and annotation.</title>
        <authorList>
            <consortium name="The Broad Institute Genomics Platform"/>
            <consortium name="The Broad Institute Genome Sequencing Center for Infectious Disease"/>
            <person name="Wu L."/>
            <person name="Ma J."/>
        </authorList>
    </citation>
    <scope>NUCLEOTIDE SEQUENCE [LARGE SCALE GENOMIC DNA]</scope>
    <source>
        <strain evidence="3">KCTC 42662</strain>
    </source>
</reference>
<dbReference type="PANTHER" id="PTHR22946">
    <property type="entry name" value="DIENELACTONE HYDROLASE DOMAIN-CONTAINING PROTEIN-RELATED"/>
    <property type="match status" value="1"/>
</dbReference>
<comment type="caution">
    <text evidence="2">The sequence shown here is derived from an EMBL/GenBank/DDBJ whole genome shotgun (WGS) entry which is preliminary data.</text>
</comment>
<dbReference type="EMBL" id="JBHULR010000021">
    <property type="protein sequence ID" value="MFD2549893.1"/>
    <property type="molecule type" value="Genomic_DNA"/>
</dbReference>
<keyword evidence="3" id="KW-1185">Reference proteome</keyword>
<proteinExistence type="predicted"/>
<accession>A0ABW5KN06</accession>
<keyword evidence="1" id="KW-0732">Signal</keyword>
<name>A0ABW5KN06_9SPHI</name>
<dbReference type="InterPro" id="IPR029058">
    <property type="entry name" value="AB_hydrolase_fold"/>
</dbReference>
<dbReference type="Proteomes" id="UP001597545">
    <property type="component" value="Unassembled WGS sequence"/>
</dbReference>
<feature type="signal peptide" evidence="1">
    <location>
        <begin position="1"/>
        <end position="21"/>
    </location>
</feature>
<organism evidence="2 3">
    <name type="scientific">Sphingobacterium suaedae</name>
    <dbReference type="NCBI Taxonomy" id="1686402"/>
    <lineage>
        <taxon>Bacteria</taxon>
        <taxon>Pseudomonadati</taxon>
        <taxon>Bacteroidota</taxon>
        <taxon>Sphingobacteriia</taxon>
        <taxon>Sphingobacteriales</taxon>
        <taxon>Sphingobacteriaceae</taxon>
        <taxon>Sphingobacterium</taxon>
    </lineage>
</organism>
<dbReference type="InterPro" id="IPR050261">
    <property type="entry name" value="FrsA_esterase"/>
</dbReference>
<sequence>MIKTFLIIVIIAIGTWTMAVAQNSDTQYRKPLKEVLETLQKRYGITIKYQEEQVRDKWLNYADWRFRANVDETLQHVLAPLDLKVNKEGDKKYKLKEYEYYRWEVKDGWEYLDELASHYHDKVSWERRKAEIKPELYRALKLSPLPAAPASKPIISGKRRFDGYTVENFALEILPGVYVNGSLYKPAKGKRKMPLVLSPDGHWGGHRYRKDAQIRCAMLAKMGAMAISYDLFAWGESLLQFKPEDHRKSLSITVQTLGAIRILDYVLAHQPVDAARVGICGGSGGGSHAVLMTAMDERITLSIPVVSLSSYFFGGCPCESGLPIHASGGGTNNVELAAMAAPRPQLVISDGKDWTAHMPEHDFPYLQKIYGYYGKPENVANVHLPQDGHDFGYSKRKPVYAFLVRHFGLTDNHVKTTDGEYDESGCTVEEESALYSFGIQGERLPANALHGYENLEKLFQNK</sequence>
<dbReference type="RefSeq" id="WP_380906255.1">
    <property type="nucleotide sequence ID" value="NZ_JBHUEG010000018.1"/>
</dbReference>
<evidence type="ECO:0000256" key="1">
    <source>
        <dbReference type="SAM" id="SignalP"/>
    </source>
</evidence>
<feature type="chain" id="PRO_5045379898" evidence="1">
    <location>
        <begin position="22"/>
        <end position="462"/>
    </location>
</feature>
<evidence type="ECO:0000313" key="2">
    <source>
        <dbReference type="EMBL" id="MFD2549893.1"/>
    </source>
</evidence>
<gene>
    <name evidence="2" type="ORF">ACFSR5_19770</name>
</gene>